<dbReference type="Proteomes" id="UP000837857">
    <property type="component" value="Chromosome 17"/>
</dbReference>
<name>A0ABN8I2D3_9NEOP</name>
<proteinExistence type="predicted"/>
<evidence type="ECO:0000313" key="2">
    <source>
        <dbReference type="Proteomes" id="UP000837857"/>
    </source>
</evidence>
<evidence type="ECO:0000313" key="1">
    <source>
        <dbReference type="EMBL" id="CAH2047177.1"/>
    </source>
</evidence>
<protein>
    <submittedName>
        <fullName evidence="1">Uncharacterized protein</fullName>
    </submittedName>
</protein>
<keyword evidence="2" id="KW-1185">Reference proteome</keyword>
<gene>
    <name evidence="1" type="ORF">IPOD504_LOCUS5654</name>
</gene>
<accession>A0ABN8I2D3</accession>
<sequence length="84" mass="9084">MENFCGSIIFDCAWLEVESEHVPGRIICDCCLGNSVLDLLSLVVDAEGIGALRFLRFVPSSVSLPTLPTTPAAYLPGPKHRVPK</sequence>
<feature type="non-terminal residue" evidence="1">
    <location>
        <position position="1"/>
    </location>
</feature>
<reference evidence="1" key="1">
    <citation type="submission" date="2022-03" db="EMBL/GenBank/DDBJ databases">
        <authorList>
            <person name="Martin H S."/>
        </authorList>
    </citation>
    <scope>NUCLEOTIDE SEQUENCE</scope>
</reference>
<dbReference type="EMBL" id="OW152829">
    <property type="protein sequence ID" value="CAH2047177.1"/>
    <property type="molecule type" value="Genomic_DNA"/>
</dbReference>
<organism evidence="1 2">
    <name type="scientific">Iphiclides podalirius</name>
    <name type="common">scarce swallowtail</name>
    <dbReference type="NCBI Taxonomy" id="110791"/>
    <lineage>
        <taxon>Eukaryota</taxon>
        <taxon>Metazoa</taxon>
        <taxon>Ecdysozoa</taxon>
        <taxon>Arthropoda</taxon>
        <taxon>Hexapoda</taxon>
        <taxon>Insecta</taxon>
        <taxon>Pterygota</taxon>
        <taxon>Neoptera</taxon>
        <taxon>Endopterygota</taxon>
        <taxon>Lepidoptera</taxon>
        <taxon>Glossata</taxon>
        <taxon>Ditrysia</taxon>
        <taxon>Papilionoidea</taxon>
        <taxon>Papilionidae</taxon>
        <taxon>Papilioninae</taxon>
        <taxon>Iphiclides</taxon>
    </lineage>
</organism>